<evidence type="ECO:0000313" key="6">
    <source>
        <dbReference type="Proteomes" id="UP000036851"/>
    </source>
</evidence>
<feature type="domain" description="N-acetyltransferase" evidence="3">
    <location>
        <begin position="1"/>
        <end position="147"/>
    </location>
</feature>
<keyword evidence="2" id="KW-0012">Acyltransferase</keyword>
<dbReference type="EMBL" id="JRXF01000019">
    <property type="protein sequence ID" value="KOC92727.1"/>
    <property type="molecule type" value="Genomic_DNA"/>
</dbReference>
<name>A0A0L7T1H2_9GAMM</name>
<dbReference type="PROSITE" id="PS51186">
    <property type="entry name" value="GNAT"/>
    <property type="match status" value="1"/>
</dbReference>
<evidence type="ECO:0000256" key="1">
    <source>
        <dbReference type="ARBA" id="ARBA00022679"/>
    </source>
</evidence>
<dbReference type="OrthoDB" id="1858440at2"/>
<evidence type="ECO:0000313" key="4">
    <source>
        <dbReference type="EMBL" id="KOC89081.1"/>
    </source>
</evidence>
<keyword evidence="7" id="KW-1185">Reference proteome</keyword>
<dbReference type="PANTHER" id="PTHR43420">
    <property type="entry name" value="ACETYLTRANSFERASE"/>
    <property type="match status" value="1"/>
</dbReference>
<organism evidence="4 7">
    <name type="scientific">Winslowiella iniecta</name>
    <dbReference type="NCBI Taxonomy" id="1560201"/>
    <lineage>
        <taxon>Bacteria</taxon>
        <taxon>Pseudomonadati</taxon>
        <taxon>Pseudomonadota</taxon>
        <taxon>Gammaproteobacteria</taxon>
        <taxon>Enterobacterales</taxon>
        <taxon>Erwiniaceae</taxon>
        <taxon>Winslowiella</taxon>
    </lineage>
</organism>
<dbReference type="STRING" id="1560201.NG42_14080"/>
<dbReference type="Proteomes" id="UP000037088">
    <property type="component" value="Unassembled WGS sequence"/>
</dbReference>
<dbReference type="PATRIC" id="fig|1560201.3.peg.2993"/>
<sequence>MQQAEFEEWQQLFIDDYAEDMRANSGYSDELARQRAQKSLDDYLPQGLDSARQVLLSIEMAQQLVGYLWYQRDESSIYINDFMVLPAFRGLGYGKQALGELEEQLMKQGVGEIKLRVAADNFRAKRLYEACQFKVTGYNMTRILNNN</sequence>
<evidence type="ECO:0000313" key="7">
    <source>
        <dbReference type="Proteomes" id="UP000037088"/>
    </source>
</evidence>
<evidence type="ECO:0000313" key="5">
    <source>
        <dbReference type="EMBL" id="KOC92727.1"/>
    </source>
</evidence>
<comment type="caution">
    <text evidence="4">The sequence shown here is derived from an EMBL/GenBank/DDBJ whole genome shotgun (WGS) entry which is preliminary data.</text>
</comment>
<dbReference type="Proteomes" id="UP000036851">
    <property type="component" value="Unassembled WGS sequence"/>
</dbReference>
<dbReference type="GO" id="GO:0016747">
    <property type="term" value="F:acyltransferase activity, transferring groups other than amino-acyl groups"/>
    <property type="evidence" value="ECO:0007669"/>
    <property type="project" value="InterPro"/>
</dbReference>
<dbReference type="InterPro" id="IPR016181">
    <property type="entry name" value="Acyl_CoA_acyltransferase"/>
</dbReference>
<protein>
    <recommendedName>
        <fullName evidence="3">N-acetyltransferase domain-containing protein</fullName>
    </recommendedName>
</protein>
<evidence type="ECO:0000256" key="2">
    <source>
        <dbReference type="ARBA" id="ARBA00023315"/>
    </source>
</evidence>
<accession>A0A0L7T1H2</accession>
<dbReference type="EMBL" id="JRXE01000019">
    <property type="protein sequence ID" value="KOC89081.1"/>
    <property type="molecule type" value="Genomic_DNA"/>
</dbReference>
<dbReference type="AlphaFoldDB" id="A0A0L7T1H2"/>
<keyword evidence="1" id="KW-0808">Transferase</keyword>
<reference evidence="6 7" key="1">
    <citation type="journal article" date="2015" name="Int. J. Syst. Evol. Microbiol.">
        <title>Erwinia iniecta sp. nov., isolated from Russian wheat aphids (Diuraphis noxia).</title>
        <authorList>
            <person name="Campillo T."/>
            <person name="Luna E."/>
            <person name="Portier P."/>
            <person name="Fischer-Le Saux M."/>
            <person name="Lapitan N."/>
            <person name="Tisserat N.A."/>
            <person name="Leach J.E."/>
        </authorList>
    </citation>
    <scope>NUCLEOTIDE SEQUENCE [LARGE SCALE GENOMIC DNA]</scope>
    <source>
        <strain evidence="4 7">B120</strain>
        <strain evidence="5 6">B149</strain>
    </source>
</reference>
<dbReference type="Gene3D" id="3.40.630.30">
    <property type="match status" value="1"/>
</dbReference>
<dbReference type="InterPro" id="IPR050680">
    <property type="entry name" value="YpeA/RimI_acetyltransf"/>
</dbReference>
<dbReference type="Pfam" id="PF00583">
    <property type="entry name" value="Acetyltransf_1"/>
    <property type="match status" value="1"/>
</dbReference>
<proteinExistence type="predicted"/>
<dbReference type="InterPro" id="IPR000182">
    <property type="entry name" value="GNAT_dom"/>
</dbReference>
<dbReference type="CDD" id="cd04301">
    <property type="entry name" value="NAT_SF"/>
    <property type="match status" value="1"/>
</dbReference>
<gene>
    <name evidence="4" type="ORF">NG42_14080</name>
    <name evidence="5" type="ORF">NG43_12905</name>
</gene>
<dbReference type="SUPFAM" id="SSF55729">
    <property type="entry name" value="Acyl-CoA N-acyltransferases (Nat)"/>
    <property type="match status" value="1"/>
</dbReference>
<evidence type="ECO:0000259" key="3">
    <source>
        <dbReference type="PROSITE" id="PS51186"/>
    </source>
</evidence>